<dbReference type="InterPro" id="IPR043502">
    <property type="entry name" value="DNA/RNA_pol_sf"/>
</dbReference>
<name>A0A6P9DWY7_JUGRE</name>
<dbReference type="CDD" id="cd01650">
    <property type="entry name" value="RT_nLTR_like"/>
    <property type="match status" value="1"/>
</dbReference>
<organism evidence="2 3">
    <name type="scientific">Juglans regia</name>
    <name type="common">English walnut</name>
    <dbReference type="NCBI Taxonomy" id="51240"/>
    <lineage>
        <taxon>Eukaryota</taxon>
        <taxon>Viridiplantae</taxon>
        <taxon>Streptophyta</taxon>
        <taxon>Embryophyta</taxon>
        <taxon>Tracheophyta</taxon>
        <taxon>Spermatophyta</taxon>
        <taxon>Magnoliopsida</taxon>
        <taxon>eudicotyledons</taxon>
        <taxon>Gunneridae</taxon>
        <taxon>Pentapetalae</taxon>
        <taxon>rosids</taxon>
        <taxon>fabids</taxon>
        <taxon>Fagales</taxon>
        <taxon>Juglandaceae</taxon>
        <taxon>Juglans</taxon>
    </lineage>
</organism>
<keyword evidence="2" id="KW-1185">Reference proteome</keyword>
<evidence type="ECO:0000259" key="1">
    <source>
        <dbReference type="PROSITE" id="PS50878"/>
    </source>
</evidence>
<dbReference type="Proteomes" id="UP000235220">
    <property type="component" value="Chromosome 12"/>
</dbReference>
<dbReference type="InterPro" id="IPR052343">
    <property type="entry name" value="Retrotransposon-Effector_Assoc"/>
</dbReference>
<dbReference type="PANTHER" id="PTHR46890">
    <property type="entry name" value="NON-LTR RETROLELEMENT REVERSE TRANSCRIPTASE-LIKE PROTEIN-RELATED"/>
    <property type="match status" value="1"/>
</dbReference>
<dbReference type="PANTHER" id="PTHR46890:SF48">
    <property type="entry name" value="RNA-DIRECTED DNA POLYMERASE"/>
    <property type="match status" value="1"/>
</dbReference>
<dbReference type="PROSITE" id="PS50878">
    <property type="entry name" value="RT_POL"/>
    <property type="match status" value="1"/>
</dbReference>
<feature type="domain" description="Reverse transcriptase" evidence="1">
    <location>
        <begin position="87"/>
        <end position="369"/>
    </location>
</feature>
<dbReference type="OrthoDB" id="913615at2759"/>
<dbReference type="AlphaFoldDB" id="A0A6P9DWY7"/>
<dbReference type="Pfam" id="PF00078">
    <property type="entry name" value="RVT_1"/>
    <property type="match status" value="1"/>
</dbReference>
<dbReference type="InterPro" id="IPR000477">
    <property type="entry name" value="RT_dom"/>
</dbReference>
<proteinExistence type="predicted"/>
<dbReference type="GeneID" id="118344031"/>
<sequence>MLFQDHFIDLFTSSSPSSATSCIATLGTKVSEEQNEILTRPYSSQEVEDALFNMNGLSSPRPDGFPALFYQKHWPVVGQQVCDAVLNVLNSNGSMGSINSTFIALIPKKKNPLKVIEFRPISLCNVIYKIISKAIANRLKKVLHGIISPSQSAFVPNRLITDNVIVAFEAFHTMNCKMTGKEGYMALKLDMSKAYDRVEWSFLRVVLYNLGFSSQWVELVMKCIETVSYALMVNGVPQPEFYPTRGLRQGDPLSPYLFILCAEALSNLIHKAEGNKLIHGVTVARGKIRISHLFFADDSLLFCKANAVEWGNLVNLLRSYEMASGQRLNLKKTSIMFSQNTARSTQDYILSIAGRRSAMPYEKYLGLPSIWGDKWLDQSNRRKVTSPVKNLDENAKVDVLIDPETKRWKQDLIQDTFEVREAQLIMETPISAMATGDRIIWHGTKNGSFSVRSAYHMENDREVAAQGQASTSNSLKEVWNRIWQIQATPGDKTFLWRACQEALPTQYNLYKKRVVSDPICPICNREEEMRSAYHMENDREVAAQGQASTSNSLKEVWNRIWQIQATPGDKTFLWRACQEALPTQYNLYKKRVVSDPICPICNREEESVQHVLWSCEAAKGVWSQCSKRIQKCSFPISSMIQLFSSLTKVLSPEELQEFVMIARKIWWRRNSFIFKKEFVHPNHIVREARAVLEMLSEKNLDQCTNQISPPTVSWQAPPTNWFKINWDGAVDKGKGLIGIGVVIRNSLG</sequence>
<dbReference type="InParanoid" id="A0A6P9DWY7"/>
<reference evidence="3" key="1">
    <citation type="submission" date="2025-08" db="UniProtKB">
        <authorList>
            <consortium name="RefSeq"/>
        </authorList>
    </citation>
    <scope>IDENTIFICATION</scope>
    <source>
        <tissue evidence="3">Leaves</tissue>
    </source>
</reference>
<gene>
    <name evidence="3" type="primary">LOC118344031</name>
</gene>
<dbReference type="KEGG" id="jre:118344031"/>
<accession>A0A6P9DWY7</accession>
<dbReference type="Pfam" id="PF13966">
    <property type="entry name" value="zf-RVT"/>
    <property type="match status" value="2"/>
</dbReference>
<evidence type="ECO:0000313" key="2">
    <source>
        <dbReference type="Proteomes" id="UP000235220"/>
    </source>
</evidence>
<dbReference type="InterPro" id="IPR026960">
    <property type="entry name" value="RVT-Znf"/>
</dbReference>
<dbReference type="RefSeq" id="XP_035539661.1">
    <property type="nucleotide sequence ID" value="XM_035683768.1"/>
</dbReference>
<dbReference type="SUPFAM" id="SSF56672">
    <property type="entry name" value="DNA/RNA polymerases"/>
    <property type="match status" value="1"/>
</dbReference>
<protein>
    <submittedName>
        <fullName evidence="3">Uncharacterized protein LOC118344031</fullName>
    </submittedName>
</protein>
<evidence type="ECO:0000313" key="3">
    <source>
        <dbReference type="RefSeq" id="XP_035539661.1"/>
    </source>
</evidence>